<dbReference type="InterPro" id="IPR052513">
    <property type="entry name" value="Thioester_dehydratase-like"/>
</dbReference>
<dbReference type="InterPro" id="IPR002878">
    <property type="entry name" value="ChsH2_C"/>
</dbReference>
<dbReference type="GO" id="GO:0003677">
    <property type="term" value="F:DNA binding"/>
    <property type="evidence" value="ECO:0007669"/>
    <property type="project" value="UniProtKB-KW"/>
</dbReference>
<evidence type="ECO:0000259" key="2">
    <source>
        <dbReference type="Pfam" id="PF12172"/>
    </source>
</evidence>
<dbReference type="PANTHER" id="PTHR34075">
    <property type="entry name" value="BLR3430 PROTEIN"/>
    <property type="match status" value="1"/>
</dbReference>
<evidence type="ECO:0000313" key="3">
    <source>
        <dbReference type="EMBL" id="RXN92794.1"/>
    </source>
</evidence>
<evidence type="ECO:0000313" key="4">
    <source>
        <dbReference type="Proteomes" id="UP000290849"/>
    </source>
</evidence>
<dbReference type="RefSeq" id="WP_129148756.1">
    <property type="nucleotide sequence ID" value="NZ_JBHSDO010000006.1"/>
</dbReference>
<dbReference type="SUPFAM" id="SSF50249">
    <property type="entry name" value="Nucleic acid-binding proteins"/>
    <property type="match status" value="1"/>
</dbReference>
<dbReference type="Proteomes" id="UP000290849">
    <property type="component" value="Unassembled WGS sequence"/>
</dbReference>
<organism evidence="3 4">
    <name type="scientific">Achromobacter aloeverae</name>
    <dbReference type="NCBI Taxonomy" id="1750518"/>
    <lineage>
        <taxon>Bacteria</taxon>
        <taxon>Pseudomonadati</taxon>
        <taxon>Pseudomonadota</taxon>
        <taxon>Betaproteobacteria</taxon>
        <taxon>Burkholderiales</taxon>
        <taxon>Alcaligenaceae</taxon>
        <taxon>Achromobacter</taxon>
    </lineage>
</organism>
<dbReference type="PANTHER" id="PTHR34075:SF5">
    <property type="entry name" value="BLR3430 PROTEIN"/>
    <property type="match status" value="1"/>
</dbReference>
<keyword evidence="3" id="KW-0238">DNA-binding</keyword>
<accession>A0A4Q1HP24</accession>
<comment type="caution">
    <text evidence="3">The sequence shown here is derived from an EMBL/GenBank/DDBJ whole genome shotgun (WGS) entry which is preliminary data.</text>
</comment>
<proteinExistence type="predicted"/>
<evidence type="ECO:0000259" key="1">
    <source>
        <dbReference type="Pfam" id="PF01796"/>
    </source>
</evidence>
<feature type="domain" description="ChsH2 rubredoxin-like zinc ribbon" evidence="2">
    <location>
        <begin position="18"/>
        <end position="52"/>
    </location>
</feature>
<feature type="domain" description="ChsH2 C-terminal OB-fold" evidence="1">
    <location>
        <begin position="54"/>
        <end position="114"/>
    </location>
</feature>
<dbReference type="Pfam" id="PF01796">
    <property type="entry name" value="OB_ChsH2_C"/>
    <property type="match status" value="1"/>
</dbReference>
<dbReference type="Gene3D" id="6.10.30.10">
    <property type="match status" value="1"/>
</dbReference>
<reference evidence="3 4" key="1">
    <citation type="journal article" date="2017" name="Int. J. Syst. Evol. Microbiol.">
        <title>Achromobacter aloeverae sp. nov., isolated from the root of Aloe vera (L.) Burm.f.</title>
        <authorList>
            <person name="Kuncharoen N."/>
            <person name="Muramatsu Y."/>
            <person name="Shibata C."/>
            <person name="Kamakura Y."/>
            <person name="Nakagawa Y."/>
            <person name="Tanasupawat S."/>
        </authorList>
    </citation>
    <scope>NUCLEOTIDE SEQUENCE [LARGE SCALE GENOMIC DNA]</scope>
    <source>
        <strain evidence="3 4">AVA-1</strain>
    </source>
</reference>
<name>A0A4Q1HP24_9BURK</name>
<sequence length="132" mass="14357">MTQHNPGQQTGADLHYQQALAQGQFLIQRCEACSRAVFYPRMICPHCGSDKLAWQAPSGRGTVYSTTVVRRKPDAGGDYNVALVDLEEGVRLMSRVDGVAPADVRIGMPVQAKVQVRDDSGLLVFVAREGQA</sequence>
<keyword evidence="4" id="KW-1185">Reference proteome</keyword>
<dbReference type="Pfam" id="PF12172">
    <property type="entry name" value="zf-ChsH2"/>
    <property type="match status" value="1"/>
</dbReference>
<dbReference type="OrthoDB" id="5514845at2"/>
<dbReference type="InterPro" id="IPR012340">
    <property type="entry name" value="NA-bd_OB-fold"/>
</dbReference>
<dbReference type="InterPro" id="IPR022002">
    <property type="entry name" value="ChsH2_Znr"/>
</dbReference>
<gene>
    <name evidence="3" type="ORF">C7R54_03365</name>
</gene>
<dbReference type="AlphaFoldDB" id="A0A4Q1HP24"/>
<protein>
    <submittedName>
        <fullName evidence="3">DNA-binding protein</fullName>
    </submittedName>
</protein>
<dbReference type="EMBL" id="PYAL01000001">
    <property type="protein sequence ID" value="RXN92794.1"/>
    <property type="molecule type" value="Genomic_DNA"/>
</dbReference>